<evidence type="ECO:0000259" key="1">
    <source>
        <dbReference type="PROSITE" id="PS51085"/>
    </source>
</evidence>
<dbReference type="InterPro" id="IPR008333">
    <property type="entry name" value="Cbr1-like_FAD-bd_dom"/>
</dbReference>
<protein>
    <submittedName>
        <fullName evidence="3">Ferredoxin reductase</fullName>
    </submittedName>
</protein>
<dbReference type="CDD" id="cd00207">
    <property type="entry name" value="fer2"/>
    <property type="match status" value="1"/>
</dbReference>
<comment type="caution">
    <text evidence="3">The sequence shown here is derived from an EMBL/GenBank/DDBJ whole genome shotgun (WGS) entry which is preliminary data.</text>
</comment>
<dbReference type="InterPro" id="IPR001433">
    <property type="entry name" value="OxRdtase_FAD/NAD-bd"/>
</dbReference>
<dbReference type="PANTHER" id="PTHR47354:SF3">
    <property type="entry name" value="OXIDOREDUCTASE-RELATED"/>
    <property type="match status" value="1"/>
</dbReference>
<dbReference type="Gene3D" id="2.40.30.10">
    <property type="entry name" value="Translation factors"/>
    <property type="match status" value="1"/>
</dbReference>
<dbReference type="Pfam" id="PF00175">
    <property type="entry name" value="NAD_binding_1"/>
    <property type="match status" value="1"/>
</dbReference>
<evidence type="ECO:0000313" key="3">
    <source>
        <dbReference type="EMBL" id="GAA0751733.1"/>
    </source>
</evidence>
<sequence length="371" mass="39547">MSTTLTRPAQRTGYAHSLIDPALFDFWAGQFNPLWTWARPLARIVERRAASEGAVTLVLKPNRHVGPVQPGQHLQVGAEIDGHRVNRSYSLSRLPGADGLLSITVQAVDQGRLSTHLCQHARVGDLLSVGAAFGDMTVPAQPNGRWLLLAAGSGVTPFLSLVPALLQHPQAEVQLVVWARQRDRLIEADALRALARQHPRFKLHFVLTREAALAEGESAGRLSAETLPALLGDAGSAEALAETRVMACGPGDFVANARALLDGRVAGLQSEAFSLPASAMTDAADALPVQLTLRRSGQTLTVPGGQSLLTALEAQGFKPPSGCRMGICHTCVCTRVEGMTQDLVNGQRDAEPQAALRLCVSRPCTDLTIDL</sequence>
<dbReference type="InterPro" id="IPR036010">
    <property type="entry name" value="2Fe-2S_ferredoxin-like_sf"/>
</dbReference>
<accession>A0ABN1K1P9</accession>
<dbReference type="EMBL" id="BAAAEW010000014">
    <property type="protein sequence ID" value="GAA0751733.1"/>
    <property type="molecule type" value="Genomic_DNA"/>
</dbReference>
<dbReference type="InterPro" id="IPR001041">
    <property type="entry name" value="2Fe-2S_ferredoxin-type"/>
</dbReference>
<dbReference type="InterPro" id="IPR017927">
    <property type="entry name" value="FAD-bd_FR_type"/>
</dbReference>
<dbReference type="InterPro" id="IPR039261">
    <property type="entry name" value="FNR_nucleotide-bd"/>
</dbReference>
<dbReference type="PROSITE" id="PS51085">
    <property type="entry name" value="2FE2S_FER_2"/>
    <property type="match status" value="1"/>
</dbReference>
<dbReference type="Pfam" id="PF00970">
    <property type="entry name" value="FAD_binding_6"/>
    <property type="match status" value="1"/>
</dbReference>
<evidence type="ECO:0000313" key="4">
    <source>
        <dbReference type="Proteomes" id="UP001500279"/>
    </source>
</evidence>
<feature type="domain" description="2Fe-2S ferredoxin-type" evidence="1">
    <location>
        <begin position="287"/>
        <end position="371"/>
    </location>
</feature>
<feature type="domain" description="FAD-binding FR-type" evidence="2">
    <location>
        <begin position="37"/>
        <end position="139"/>
    </location>
</feature>
<dbReference type="Proteomes" id="UP001500279">
    <property type="component" value="Unassembled WGS sequence"/>
</dbReference>
<dbReference type="InterPro" id="IPR012675">
    <property type="entry name" value="Beta-grasp_dom_sf"/>
</dbReference>
<organism evidence="3 4">
    <name type="scientific">Ideonella azotifigens</name>
    <dbReference type="NCBI Taxonomy" id="513160"/>
    <lineage>
        <taxon>Bacteria</taxon>
        <taxon>Pseudomonadati</taxon>
        <taxon>Pseudomonadota</taxon>
        <taxon>Betaproteobacteria</taxon>
        <taxon>Burkholderiales</taxon>
        <taxon>Sphaerotilaceae</taxon>
        <taxon>Ideonella</taxon>
    </lineage>
</organism>
<dbReference type="SUPFAM" id="SSF63380">
    <property type="entry name" value="Riboflavin synthase domain-like"/>
    <property type="match status" value="1"/>
</dbReference>
<dbReference type="Pfam" id="PF00111">
    <property type="entry name" value="Fer2"/>
    <property type="match status" value="1"/>
</dbReference>
<evidence type="ECO:0000259" key="2">
    <source>
        <dbReference type="PROSITE" id="PS51384"/>
    </source>
</evidence>
<dbReference type="SUPFAM" id="SSF54292">
    <property type="entry name" value="2Fe-2S ferredoxin-like"/>
    <property type="match status" value="1"/>
</dbReference>
<dbReference type="SUPFAM" id="SSF52343">
    <property type="entry name" value="Ferredoxin reductase-like, C-terminal NADP-linked domain"/>
    <property type="match status" value="1"/>
</dbReference>
<reference evidence="3 4" key="1">
    <citation type="journal article" date="2019" name="Int. J. Syst. Evol. Microbiol.">
        <title>The Global Catalogue of Microorganisms (GCM) 10K type strain sequencing project: providing services to taxonomists for standard genome sequencing and annotation.</title>
        <authorList>
            <consortium name="The Broad Institute Genomics Platform"/>
            <consortium name="The Broad Institute Genome Sequencing Center for Infectious Disease"/>
            <person name="Wu L."/>
            <person name="Ma J."/>
        </authorList>
    </citation>
    <scope>NUCLEOTIDE SEQUENCE [LARGE SCALE GENOMIC DNA]</scope>
    <source>
        <strain evidence="3 4">JCM 15503</strain>
    </source>
</reference>
<dbReference type="InterPro" id="IPR050415">
    <property type="entry name" value="MRET"/>
</dbReference>
<dbReference type="Gene3D" id="3.40.50.80">
    <property type="entry name" value="Nucleotide-binding domain of ferredoxin-NADP reductase (FNR) module"/>
    <property type="match status" value="1"/>
</dbReference>
<dbReference type="InterPro" id="IPR017938">
    <property type="entry name" value="Riboflavin_synthase-like_b-brl"/>
</dbReference>
<dbReference type="PANTHER" id="PTHR47354">
    <property type="entry name" value="NADH OXIDOREDUCTASE HCR"/>
    <property type="match status" value="1"/>
</dbReference>
<keyword evidence="4" id="KW-1185">Reference proteome</keyword>
<dbReference type="PROSITE" id="PS51384">
    <property type="entry name" value="FAD_FR"/>
    <property type="match status" value="1"/>
</dbReference>
<dbReference type="CDD" id="cd06216">
    <property type="entry name" value="FNR_iron_sulfur_binding_2"/>
    <property type="match status" value="1"/>
</dbReference>
<proteinExistence type="predicted"/>
<gene>
    <name evidence="3" type="ORF">GCM10009107_24800</name>
</gene>
<name>A0ABN1K1P9_9BURK</name>
<dbReference type="Gene3D" id="3.10.20.30">
    <property type="match status" value="1"/>
</dbReference>
<dbReference type="RefSeq" id="WP_231011483.1">
    <property type="nucleotide sequence ID" value="NZ_BAAAEW010000014.1"/>
</dbReference>